<name>F0ZDY3_DICPU</name>
<proteinExistence type="predicted"/>
<dbReference type="OMA" id="FWCNISC"/>
<dbReference type="AlphaFoldDB" id="F0ZDY3"/>
<evidence type="ECO:0000313" key="2">
    <source>
        <dbReference type="Proteomes" id="UP000001064"/>
    </source>
</evidence>
<reference evidence="2" key="1">
    <citation type="journal article" date="2011" name="Genome Biol.">
        <title>Comparative genomics of the social amoebae Dictyostelium discoideum and Dictyostelium purpureum.</title>
        <authorList>
            <consortium name="US DOE Joint Genome Institute (JGI-PGF)"/>
            <person name="Sucgang R."/>
            <person name="Kuo A."/>
            <person name="Tian X."/>
            <person name="Salerno W."/>
            <person name="Parikh A."/>
            <person name="Feasley C.L."/>
            <person name="Dalin E."/>
            <person name="Tu H."/>
            <person name="Huang E."/>
            <person name="Barry K."/>
            <person name="Lindquist E."/>
            <person name="Shapiro H."/>
            <person name="Bruce D."/>
            <person name="Schmutz J."/>
            <person name="Salamov A."/>
            <person name="Fey P."/>
            <person name="Gaudet P."/>
            <person name="Anjard C."/>
            <person name="Babu M.M."/>
            <person name="Basu S."/>
            <person name="Bushmanova Y."/>
            <person name="van der Wel H."/>
            <person name="Katoh-Kurasawa M."/>
            <person name="Dinh C."/>
            <person name="Coutinho P.M."/>
            <person name="Saito T."/>
            <person name="Elias M."/>
            <person name="Schaap P."/>
            <person name="Kay R.R."/>
            <person name="Henrissat B."/>
            <person name="Eichinger L."/>
            <person name="Rivero F."/>
            <person name="Putnam N.H."/>
            <person name="West C.M."/>
            <person name="Loomis W.F."/>
            <person name="Chisholm R.L."/>
            <person name="Shaulsky G."/>
            <person name="Strassmann J.E."/>
            <person name="Queller D.C."/>
            <person name="Kuspa A."/>
            <person name="Grigoriev I.V."/>
        </authorList>
    </citation>
    <scope>NUCLEOTIDE SEQUENCE [LARGE SCALE GENOMIC DNA]</scope>
    <source>
        <strain evidence="2">QSDP1</strain>
    </source>
</reference>
<gene>
    <name evidence="1" type="ORF">DICPUDRAFT_76549</name>
</gene>
<dbReference type="KEGG" id="dpp:DICPUDRAFT_76549"/>
<dbReference type="eggNOG" id="ENOG502RHTJ">
    <property type="taxonomic scope" value="Eukaryota"/>
</dbReference>
<dbReference type="FunCoup" id="F0ZDY3">
    <property type="interactions" value="398"/>
</dbReference>
<dbReference type="VEuPathDB" id="AmoebaDB:DICPUDRAFT_76549"/>
<dbReference type="EMBL" id="GL870989">
    <property type="protein sequence ID" value="EGC37864.1"/>
    <property type="molecule type" value="Genomic_DNA"/>
</dbReference>
<keyword evidence="2" id="KW-1185">Reference proteome</keyword>
<dbReference type="OrthoDB" id="10462333at2759"/>
<dbReference type="GeneID" id="10503210"/>
<dbReference type="InParanoid" id="F0ZDY3"/>
<accession>F0ZDY3</accession>
<evidence type="ECO:0000313" key="1">
    <source>
        <dbReference type="EMBL" id="EGC37864.1"/>
    </source>
</evidence>
<sequence>MSEKYNSDEISVEKITLKKNGQTLITDDLSFSILIKKLNEKKLNDLYCRIEFVLDIAYRNLTFDIFKSESKDYDNSLENINLDFLSIESLSELLKKQNIEDSFWCNISCINIYINYRLSKEETEPEKSIKITIPLNIYKDTMTDNITYKTTYNPFDYL</sequence>
<protein>
    <submittedName>
        <fullName evidence="1">Uncharacterized protein</fullName>
    </submittedName>
</protein>
<dbReference type="RefSeq" id="XP_003285614.1">
    <property type="nucleotide sequence ID" value="XM_003285566.1"/>
</dbReference>
<dbReference type="Proteomes" id="UP000001064">
    <property type="component" value="Unassembled WGS sequence"/>
</dbReference>
<organism evidence="1 2">
    <name type="scientific">Dictyostelium purpureum</name>
    <name type="common">Slime mold</name>
    <dbReference type="NCBI Taxonomy" id="5786"/>
    <lineage>
        <taxon>Eukaryota</taxon>
        <taxon>Amoebozoa</taxon>
        <taxon>Evosea</taxon>
        <taxon>Eumycetozoa</taxon>
        <taxon>Dictyostelia</taxon>
        <taxon>Dictyosteliales</taxon>
        <taxon>Dictyosteliaceae</taxon>
        <taxon>Dictyostelium</taxon>
    </lineage>
</organism>